<dbReference type="InterPro" id="IPR027417">
    <property type="entry name" value="P-loop_NTPase"/>
</dbReference>
<dbReference type="PANTHER" id="PTHR24220:SF659">
    <property type="entry name" value="TRANSPORTER, PUTATIVE-RELATED"/>
    <property type="match status" value="1"/>
</dbReference>
<evidence type="ECO:0000313" key="5">
    <source>
        <dbReference type="Proteomes" id="UP000190961"/>
    </source>
</evidence>
<dbReference type="GO" id="GO:0016887">
    <property type="term" value="F:ATP hydrolysis activity"/>
    <property type="evidence" value="ECO:0007669"/>
    <property type="project" value="InterPro"/>
</dbReference>
<dbReference type="GO" id="GO:0022857">
    <property type="term" value="F:transmembrane transporter activity"/>
    <property type="evidence" value="ECO:0007669"/>
    <property type="project" value="TreeGrafter"/>
</dbReference>
<feature type="domain" description="ABC transporter" evidence="3">
    <location>
        <begin position="2"/>
        <end position="210"/>
    </location>
</feature>
<dbReference type="InterPro" id="IPR003593">
    <property type="entry name" value="AAA+_ATPase"/>
</dbReference>
<reference evidence="4 5" key="1">
    <citation type="submission" date="2017-02" db="EMBL/GenBank/DDBJ databases">
        <authorList>
            <person name="Peterson S.W."/>
        </authorList>
    </citation>
    <scope>NUCLEOTIDE SEQUENCE [LARGE SCALE GENOMIC DNA]</scope>
    <source>
        <strain evidence="4 5">DSM 25262</strain>
    </source>
</reference>
<dbReference type="PROSITE" id="PS00211">
    <property type="entry name" value="ABC_TRANSPORTER_1"/>
    <property type="match status" value="1"/>
</dbReference>
<dbReference type="Proteomes" id="UP000190961">
    <property type="component" value="Unassembled WGS sequence"/>
</dbReference>
<dbReference type="SUPFAM" id="SSF52540">
    <property type="entry name" value="P-loop containing nucleoside triphosphate hydrolases"/>
    <property type="match status" value="1"/>
</dbReference>
<evidence type="ECO:0000256" key="2">
    <source>
        <dbReference type="ARBA" id="ARBA00022840"/>
    </source>
</evidence>
<dbReference type="RefSeq" id="WP_079685687.1">
    <property type="nucleotide sequence ID" value="NZ_FUZU01000001.1"/>
</dbReference>
<gene>
    <name evidence="4" type="ORF">SAMN05660236_1125</name>
</gene>
<dbReference type="OrthoDB" id="1114670at2"/>
<name>A0A1T5JIF2_9BACT</name>
<keyword evidence="5" id="KW-1185">Reference proteome</keyword>
<protein>
    <submittedName>
        <fullName evidence="4">Putative ABC transport system ATP-binding protein</fullName>
    </submittedName>
</protein>
<organism evidence="4 5">
    <name type="scientific">Ohtaekwangia koreensis</name>
    <dbReference type="NCBI Taxonomy" id="688867"/>
    <lineage>
        <taxon>Bacteria</taxon>
        <taxon>Pseudomonadati</taxon>
        <taxon>Bacteroidota</taxon>
        <taxon>Cytophagia</taxon>
        <taxon>Cytophagales</taxon>
        <taxon>Fulvivirgaceae</taxon>
        <taxon>Ohtaekwangia</taxon>
    </lineage>
</organism>
<dbReference type="AlphaFoldDB" id="A0A1T5JIF2"/>
<dbReference type="PANTHER" id="PTHR24220">
    <property type="entry name" value="IMPORT ATP-BINDING PROTEIN"/>
    <property type="match status" value="1"/>
</dbReference>
<keyword evidence="2 4" id="KW-0067">ATP-binding</keyword>
<dbReference type="STRING" id="688867.SAMN05660236_1125"/>
<dbReference type="GO" id="GO:0005524">
    <property type="term" value="F:ATP binding"/>
    <property type="evidence" value="ECO:0007669"/>
    <property type="project" value="UniProtKB-KW"/>
</dbReference>
<dbReference type="InterPro" id="IPR003439">
    <property type="entry name" value="ABC_transporter-like_ATP-bd"/>
</dbReference>
<sequence length="211" mass="23095">MISIHDLSFQYSAGNSIRFPDFTVTKGEHCLLLGESGSGKTTLLHLLGGLLRNYAGSVKVDNTELAQLSETSLDRFRGQHIGFVFQRNHLVSALSVEKNLMLAPYLAGLKINTERITEVLSGLGLAEKRKSSVTQLSHGQAQRVAIARAVLNKPSIIFADEPTSALDDKNCDRVIHMLMDVAAQNQSTLLVATHDQRLKDKISKQVKLSSS</sequence>
<evidence type="ECO:0000313" key="4">
    <source>
        <dbReference type="EMBL" id="SKC51209.1"/>
    </source>
</evidence>
<dbReference type="InterPro" id="IPR017871">
    <property type="entry name" value="ABC_transporter-like_CS"/>
</dbReference>
<evidence type="ECO:0000259" key="3">
    <source>
        <dbReference type="PROSITE" id="PS50893"/>
    </source>
</evidence>
<dbReference type="InterPro" id="IPR015854">
    <property type="entry name" value="ABC_transpr_LolD-like"/>
</dbReference>
<dbReference type="Pfam" id="PF00005">
    <property type="entry name" value="ABC_tran"/>
    <property type="match status" value="1"/>
</dbReference>
<dbReference type="PROSITE" id="PS50893">
    <property type="entry name" value="ABC_TRANSPORTER_2"/>
    <property type="match status" value="1"/>
</dbReference>
<keyword evidence="1" id="KW-0547">Nucleotide-binding</keyword>
<dbReference type="GO" id="GO:0005886">
    <property type="term" value="C:plasma membrane"/>
    <property type="evidence" value="ECO:0007669"/>
    <property type="project" value="TreeGrafter"/>
</dbReference>
<dbReference type="Gene3D" id="3.40.50.300">
    <property type="entry name" value="P-loop containing nucleotide triphosphate hydrolases"/>
    <property type="match status" value="1"/>
</dbReference>
<proteinExistence type="predicted"/>
<dbReference type="EMBL" id="FUZU01000001">
    <property type="protein sequence ID" value="SKC51209.1"/>
    <property type="molecule type" value="Genomic_DNA"/>
</dbReference>
<dbReference type="SMART" id="SM00382">
    <property type="entry name" value="AAA"/>
    <property type="match status" value="1"/>
</dbReference>
<evidence type="ECO:0000256" key="1">
    <source>
        <dbReference type="ARBA" id="ARBA00022741"/>
    </source>
</evidence>
<accession>A0A1T5JIF2</accession>